<evidence type="ECO:0000259" key="4">
    <source>
        <dbReference type="PROSITE" id="PS50076"/>
    </source>
</evidence>
<dbReference type="Gene3D" id="1.20.1280.20">
    <property type="entry name" value="HscB, C-terminal domain"/>
    <property type="match status" value="1"/>
</dbReference>
<dbReference type="InParanoid" id="A0A1H9J1E3"/>
<dbReference type="PROSITE" id="PS50076">
    <property type="entry name" value="DNAJ_2"/>
    <property type="match status" value="1"/>
</dbReference>
<dbReference type="InterPro" id="IPR009073">
    <property type="entry name" value="HscB_oligo_C"/>
</dbReference>
<evidence type="ECO:0000313" key="5">
    <source>
        <dbReference type="EMBL" id="SEQ80670.1"/>
    </source>
</evidence>
<dbReference type="Pfam" id="PF00226">
    <property type="entry name" value="DnaJ"/>
    <property type="match status" value="1"/>
</dbReference>
<evidence type="ECO:0000313" key="6">
    <source>
        <dbReference type="Proteomes" id="UP000199021"/>
    </source>
</evidence>
<dbReference type="EMBL" id="FOFB01000016">
    <property type="protein sequence ID" value="SEQ80670.1"/>
    <property type="molecule type" value="Genomic_DNA"/>
</dbReference>
<dbReference type="PANTHER" id="PTHR14021:SF15">
    <property type="entry name" value="IRON-SULFUR CLUSTER CO-CHAPERONE PROTEIN HSCB"/>
    <property type="match status" value="1"/>
</dbReference>
<dbReference type="InterPro" id="IPR004640">
    <property type="entry name" value="HscB"/>
</dbReference>
<dbReference type="GO" id="GO:0001671">
    <property type="term" value="F:ATPase activator activity"/>
    <property type="evidence" value="ECO:0007669"/>
    <property type="project" value="InterPro"/>
</dbReference>
<comment type="similarity">
    <text evidence="1">Belongs to the HscB family.</text>
</comment>
<dbReference type="STRING" id="478744.SAMN05444359_11649"/>
<dbReference type="RefSeq" id="WP_090169846.1">
    <property type="nucleotide sequence ID" value="NZ_FOFB01000016.1"/>
</dbReference>
<evidence type="ECO:0000256" key="3">
    <source>
        <dbReference type="ARBA" id="ARBA00025596"/>
    </source>
</evidence>
<sequence length="172" mass="19938">MTNYFEFYGLAPSPTLDEAALKKTFYANSKRFHPDFHTLGGDAAREEALEKSTLNNQAYKVLSDPERRLKHLLDLKGVMGEEGSNKMPQQFLMEIMDVNEALMELEFEDDPAARTKIDNMIAELEDGFEREVSDLLTDYDDASVTESELNRLKDYYLKKRYLLRLKNRNPEV</sequence>
<dbReference type="CDD" id="cd06257">
    <property type="entry name" value="DnaJ"/>
    <property type="match status" value="1"/>
</dbReference>
<accession>A0A1H9J1E3</accession>
<dbReference type="GO" id="GO:0051259">
    <property type="term" value="P:protein complex oligomerization"/>
    <property type="evidence" value="ECO:0007669"/>
    <property type="project" value="InterPro"/>
</dbReference>
<name>A0A1H9J1E3_9BACT</name>
<dbReference type="AlphaFoldDB" id="A0A1H9J1E3"/>
<feature type="domain" description="J" evidence="4">
    <location>
        <begin position="3"/>
        <end position="77"/>
    </location>
</feature>
<dbReference type="InterPro" id="IPR036386">
    <property type="entry name" value="HscB_C_sf"/>
</dbReference>
<dbReference type="Gene3D" id="1.10.287.110">
    <property type="entry name" value="DnaJ domain"/>
    <property type="match status" value="1"/>
</dbReference>
<keyword evidence="2" id="KW-0143">Chaperone</keyword>
<dbReference type="Proteomes" id="UP000199021">
    <property type="component" value="Unassembled WGS sequence"/>
</dbReference>
<evidence type="ECO:0000256" key="1">
    <source>
        <dbReference type="ARBA" id="ARBA00010476"/>
    </source>
</evidence>
<comment type="function">
    <text evidence="3">Co-chaperone involved in the maturation of iron-sulfur cluster-containing proteins. Seems to help targeting proteins to be folded toward HscA.</text>
</comment>
<dbReference type="GO" id="GO:0044571">
    <property type="term" value="P:[2Fe-2S] cluster assembly"/>
    <property type="evidence" value="ECO:0007669"/>
    <property type="project" value="InterPro"/>
</dbReference>
<dbReference type="NCBIfam" id="TIGR00714">
    <property type="entry name" value="hscB"/>
    <property type="match status" value="1"/>
</dbReference>
<dbReference type="PANTHER" id="PTHR14021">
    <property type="entry name" value="IRON-SULFUR CLUSTER CO-CHAPERONE PROTEIN HSCB"/>
    <property type="match status" value="1"/>
</dbReference>
<dbReference type="InterPro" id="IPR036869">
    <property type="entry name" value="J_dom_sf"/>
</dbReference>
<gene>
    <name evidence="5" type="ORF">SAMN05444359_11649</name>
</gene>
<dbReference type="GO" id="GO:0051087">
    <property type="term" value="F:protein-folding chaperone binding"/>
    <property type="evidence" value="ECO:0007669"/>
    <property type="project" value="InterPro"/>
</dbReference>
<keyword evidence="6" id="KW-1185">Reference proteome</keyword>
<reference evidence="6" key="1">
    <citation type="submission" date="2016-10" db="EMBL/GenBank/DDBJ databases">
        <authorList>
            <person name="Varghese N."/>
            <person name="Submissions S."/>
        </authorList>
    </citation>
    <scope>NUCLEOTIDE SEQUENCE [LARGE SCALE GENOMIC DNA]</scope>
    <source>
        <strain evidence="6">DSM 24740</strain>
    </source>
</reference>
<dbReference type="OrthoDB" id="287587at2"/>
<proteinExistence type="inferred from homology"/>
<organism evidence="5 6">
    <name type="scientific">Neolewinella agarilytica</name>
    <dbReference type="NCBI Taxonomy" id="478744"/>
    <lineage>
        <taxon>Bacteria</taxon>
        <taxon>Pseudomonadati</taxon>
        <taxon>Bacteroidota</taxon>
        <taxon>Saprospiria</taxon>
        <taxon>Saprospirales</taxon>
        <taxon>Lewinellaceae</taxon>
        <taxon>Neolewinella</taxon>
    </lineage>
</organism>
<dbReference type="SMART" id="SM00271">
    <property type="entry name" value="DnaJ"/>
    <property type="match status" value="1"/>
</dbReference>
<dbReference type="SUPFAM" id="SSF47144">
    <property type="entry name" value="HSC20 (HSCB), C-terminal oligomerisation domain"/>
    <property type="match status" value="1"/>
</dbReference>
<dbReference type="SUPFAM" id="SSF46565">
    <property type="entry name" value="Chaperone J-domain"/>
    <property type="match status" value="1"/>
</dbReference>
<dbReference type="Pfam" id="PF07743">
    <property type="entry name" value="HSCB_C"/>
    <property type="match status" value="1"/>
</dbReference>
<evidence type="ECO:0000256" key="2">
    <source>
        <dbReference type="ARBA" id="ARBA00023186"/>
    </source>
</evidence>
<protein>
    <submittedName>
        <fullName evidence="5">Molecular chaperone HscB</fullName>
    </submittedName>
</protein>
<dbReference type="InterPro" id="IPR001623">
    <property type="entry name" value="DnaJ_domain"/>
</dbReference>